<dbReference type="HAMAP" id="MF_00691">
    <property type="entry name" value="PxpA"/>
    <property type="match status" value="1"/>
</dbReference>
<evidence type="ECO:0000313" key="3">
    <source>
        <dbReference type="Proteomes" id="UP001216674"/>
    </source>
</evidence>
<dbReference type="RefSeq" id="WP_276265713.1">
    <property type="nucleotide sequence ID" value="NZ_JARJLM010000302.1"/>
</dbReference>
<gene>
    <name evidence="1" type="primary">pxpA</name>
    <name evidence="2" type="ORF">P3W85_17510</name>
</gene>
<comment type="catalytic activity">
    <reaction evidence="1">
        <text>5-oxo-L-proline + ATP + 2 H2O = L-glutamate + ADP + phosphate + H(+)</text>
        <dbReference type="Rhea" id="RHEA:10348"/>
        <dbReference type="ChEBI" id="CHEBI:15377"/>
        <dbReference type="ChEBI" id="CHEBI:15378"/>
        <dbReference type="ChEBI" id="CHEBI:29985"/>
        <dbReference type="ChEBI" id="CHEBI:30616"/>
        <dbReference type="ChEBI" id="CHEBI:43474"/>
        <dbReference type="ChEBI" id="CHEBI:58402"/>
        <dbReference type="ChEBI" id="CHEBI:456216"/>
        <dbReference type="EC" id="3.5.2.9"/>
    </reaction>
</comment>
<organism evidence="2 3">
    <name type="scientific">Cupriavidus basilensis</name>
    <dbReference type="NCBI Taxonomy" id="68895"/>
    <lineage>
        <taxon>Bacteria</taxon>
        <taxon>Pseudomonadati</taxon>
        <taxon>Pseudomonadota</taxon>
        <taxon>Betaproteobacteria</taxon>
        <taxon>Burkholderiales</taxon>
        <taxon>Burkholderiaceae</taxon>
        <taxon>Cupriavidus</taxon>
    </lineage>
</organism>
<accession>A0ABT6AQ55</accession>
<dbReference type="Proteomes" id="UP001216674">
    <property type="component" value="Unassembled WGS sequence"/>
</dbReference>
<sequence length="266" mass="28211">MEIDLNADLGEGFGPWRMGDDEALMSLISSANVACGFHAGDPLIMDRTVRLALQRGVDVGAHVGFPDRQGFGRRLMQIDLPELAAMVTYQLGALAGIARARGSRMTHMSFHGALGNKAAADPAWAVPLLEAIAAFDPQLIISTSSSQAIEGAAASLGLPVAVSFLADRAYDDQGLLVSRALPGAVIHDEERVLARVRRLLTEGTVATHTGNTLPMRPRSILVHGDTPGAVALTLRLREEIESLGGRIVPISRQLAHVPGATTSKQY</sequence>
<dbReference type="PANTHER" id="PTHR30292">
    <property type="entry name" value="UNCHARACTERIZED PROTEIN YBGL-RELATED"/>
    <property type="match status" value="1"/>
</dbReference>
<dbReference type="InterPro" id="IPR011330">
    <property type="entry name" value="Glyco_hydro/deAcase_b/a-brl"/>
</dbReference>
<reference evidence="2 3" key="1">
    <citation type="submission" date="2023-03" db="EMBL/GenBank/DDBJ databases">
        <title>Draft assemblies of triclosan tolerant bacteria isolated from returned activated sludge.</title>
        <authorList>
            <person name="Van Hamelsveld S."/>
        </authorList>
    </citation>
    <scope>NUCLEOTIDE SEQUENCE [LARGE SCALE GENOMIC DNA]</scope>
    <source>
        <strain evidence="2 3">GW210010_S58</strain>
    </source>
</reference>
<comment type="caution">
    <text evidence="2">The sequence shown here is derived from an EMBL/GenBank/DDBJ whole genome shotgun (WGS) entry which is preliminary data.</text>
</comment>
<name>A0ABT6AQ55_9BURK</name>
<keyword evidence="1" id="KW-0547">Nucleotide-binding</keyword>
<keyword evidence="1" id="KW-0378">Hydrolase</keyword>
<dbReference type="PANTHER" id="PTHR30292:SF0">
    <property type="entry name" value="5-OXOPROLINASE SUBUNIT A"/>
    <property type="match status" value="1"/>
</dbReference>
<proteinExistence type="inferred from homology"/>
<dbReference type="InterPro" id="IPR005501">
    <property type="entry name" value="LamB/YcsF/PxpA-like"/>
</dbReference>
<dbReference type="NCBIfam" id="NF003816">
    <property type="entry name" value="PRK05406.1-5"/>
    <property type="match status" value="1"/>
</dbReference>
<dbReference type="NCBIfam" id="NF003814">
    <property type="entry name" value="PRK05406.1-3"/>
    <property type="match status" value="1"/>
</dbReference>
<evidence type="ECO:0000313" key="2">
    <source>
        <dbReference type="EMBL" id="MDF3834742.1"/>
    </source>
</evidence>
<keyword evidence="3" id="KW-1185">Reference proteome</keyword>
<dbReference type="EMBL" id="JARJLM010000302">
    <property type="protein sequence ID" value="MDF3834742.1"/>
    <property type="molecule type" value="Genomic_DNA"/>
</dbReference>
<dbReference type="Pfam" id="PF03746">
    <property type="entry name" value="LamB_YcsF"/>
    <property type="match status" value="1"/>
</dbReference>
<dbReference type="EC" id="3.5.2.9" evidence="1"/>
<comment type="function">
    <text evidence="1">Catalyzes the cleavage of 5-oxoproline to form L-glutamate coupled to the hydrolysis of ATP to ADP and inorganic phosphate.</text>
</comment>
<comment type="similarity">
    <text evidence="1">Belongs to the LamB/PxpA family.</text>
</comment>
<evidence type="ECO:0000256" key="1">
    <source>
        <dbReference type="HAMAP-Rule" id="MF_00691"/>
    </source>
</evidence>
<dbReference type="Gene3D" id="3.20.20.370">
    <property type="entry name" value="Glycoside hydrolase/deacetylase"/>
    <property type="match status" value="1"/>
</dbReference>
<protein>
    <recommendedName>
        <fullName evidence="1">5-oxoprolinase subunit A</fullName>
        <shortName evidence="1">5-OPase subunit A</shortName>
        <ecNumber evidence="1">3.5.2.9</ecNumber>
    </recommendedName>
    <alternativeName>
        <fullName evidence="1">5-oxoprolinase (ATP-hydrolyzing) subunit A</fullName>
    </alternativeName>
</protein>
<dbReference type="SUPFAM" id="SSF88713">
    <property type="entry name" value="Glycoside hydrolase/deacetylase"/>
    <property type="match status" value="1"/>
</dbReference>
<keyword evidence="1" id="KW-0067">ATP-binding</keyword>
<dbReference type="CDD" id="cd10787">
    <property type="entry name" value="LamB_YcsF_like"/>
    <property type="match status" value="1"/>
</dbReference>
<comment type="subunit">
    <text evidence="1">Forms a complex composed of PxpA, PxpB and PxpC.</text>
</comment>